<dbReference type="PROSITE" id="PS51767">
    <property type="entry name" value="PEPTIDASE_A1"/>
    <property type="match status" value="1"/>
</dbReference>
<evidence type="ECO:0000313" key="5">
    <source>
        <dbReference type="EMBL" id="KAI9169551.1"/>
    </source>
</evidence>
<sequence length="98" mass="10955">MDTSSDLIWVQCQPYDRCYKQGDPIFNPVTSASYTVVQCGSPACDALIVNDHHCQASKCGYEVNYTDGSYTKGTLMLETFTFRQTMILNMSIGRGHNN</sequence>
<reference evidence="5" key="1">
    <citation type="journal article" date="2022" name="Plant J.">
        <title>Strategies of tolerance reflected in two North American maple genomes.</title>
        <authorList>
            <person name="McEvoy S.L."/>
            <person name="Sezen U.U."/>
            <person name="Trouern-Trend A."/>
            <person name="McMahon S.M."/>
            <person name="Schaberg P.G."/>
            <person name="Yang J."/>
            <person name="Wegrzyn J.L."/>
            <person name="Swenson N.G."/>
        </authorList>
    </citation>
    <scope>NUCLEOTIDE SEQUENCE</scope>
    <source>
        <strain evidence="5">91603</strain>
    </source>
</reference>
<dbReference type="SUPFAM" id="SSF50630">
    <property type="entry name" value="Acid proteases"/>
    <property type="match status" value="1"/>
</dbReference>
<dbReference type="PANTHER" id="PTHR47967">
    <property type="entry name" value="OS07G0603500 PROTEIN-RELATED"/>
    <property type="match status" value="1"/>
</dbReference>
<dbReference type="GO" id="GO:0008233">
    <property type="term" value="F:peptidase activity"/>
    <property type="evidence" value="ECO:0007669"/>
    <property type="project" value="UniProtKB-KW"/>
</dbReference>
<proteinExistence type="inferred from homology"/>
<keyword evidence="6" id="KW-1185">Reference proteome</keyword>
<evidence type="ECO:0000313" key="6">
    <source>
        <dbReference type="Proteomes" id="UP001064489"/>
    </source>
</evidence>
<organism evidence="5 6">
    <name type="scientific">Acer negundo</name>
    <name type="common">Box elder</name>
    <dbReference type="NCBI Taxonomy" id="4023"/>
    <lineage>
        <taxon>Eukaryota</taxon>
        <taxon>Viridiplantae</taxon>
        <taxon>Streptophyta</taxon>
        <taxon>Embryophyta</taxon>
        <taxon>Tracheophyta</taxon>
        <taxon>Spermatophyta</taxon>
        <taxon>Magnoliopsida</taxon>
        <taxon>eudicotyledons</taxon>
        <taxon>Gunneridae</taxon>
        <taxon>Pentapetalae</taxon>
        <taxon>rosids</taxon>
        <taxon>malvids</taxon>
        <taxon>Sapindales</taxon>
        <taxon>Sapindaceae</taxon>
        <taxon>Hippocastanoideae</taxon>
        <taxon>Acereae</taxon>
        <taxon>Acer</taxon>
    </lineage>
</organism>
<evidence type="ECO:0000256" key="2">
    <source>
        <dbReference type="ARBA" id="ARBA00022670"/>
    </source>
</evidence>
<evidence type="ECO:0000256" key="1">
    <source>
        <dbReference type="ARBA" id="ARBA00007447"/>
    </source>
</evidence>
<dbReference type="InterPro" id="IPR051708">
    <property type="entry name" value="Plant_Aspart_Prot_A1"/>
</dbReference>
<evidence type="ECO:0000256" key="3">
    <source>
        <dbReference type="ARBA" id="ARBA00022801"/>
    </source>
</evidence>
<dbReference type="Proteomes" id="UP001064489">
    <property type="component" value="Chromosome 7"/>
</dbReference>
<keyword evidence="2" id="KW-0645">Protease</keyword>
<comment type="caution">
    <text evidence="5">The sequence shown here is derived from an EMBL/GenBank/DDBJ whole genome shotgun (WGS) entry which is preliminary data.</text>
</comment>
<keyword evidence="3" id="KW-0378">Hydrolase</keyword>
<dbReference type="InterPro" id="IPR033121">
    <property type="entry name" value="PEPTIDASE_A1"/>
</dbReference>
<gene>
    <name evidence="5" type="ORF">LWI28_013938</name>
</gene>
<reference evidence="5" key="2">
    <citation type="submission" date="2023-02" db="EMBL/GenBank/DDBJ databases">
        <authorList>
            <person name="Swenson N.G."/>
            <person name="Wegrzyn J.L."/>
            <person name="Mcevoy S.L."/>
        </authorList>
    </citation>
    <scope>NUCLEOTIDE SEQUENCE</scope>
    <source>
        <strain evidence="5">91603</strain>
        <tissue evidence="5">Leaf</tissue>
    </source>
</reference>
<dbReference type="PANTHER" id="PTHR47967:SF60">
    <property type="entry name" value="PROTEIN ASPARTIC PROTEASE IN GUARD CELL 1-LIKE"/>
    <property type="match status" value="1"/>
</dbReference>
<dbReference type="Pfam" id="PF14543">
    <property type="entry name" value="TAXi_N"/>
    <property type="match status" value="1"/>
</dbReference>
<comment type="similarity">
    <text evidence="1">Belongs to the peptidase A1 family.</text>
</comment>
<dbReference type="AlphaFoldDB" id="A0AAD5IMY9"/>
<feature type="domain" description="Peptidase A1" evidence="4">
    <location>
        <begin position="1"/>
        <end position="98"/>
    </location>
</feature>
<dbReference type="EMBL" id="JAJSOW010000104">
    <property type="protein sequence ID" value="KAI9169551.1"/>
    <property type="molecule type" value="Genomic_DNA"/>
</dbReference>
<dbReference type="InterPro" id="IPR032861">
    <property type="entry name" value="TAXi_N"/>
</dbReference>
<name>A0AAD5IMY9_ACENE</name>
<accession>A0AAD5IMY9</accession>
<evidence type="ECO:0000259" key="4">
    <source>
        <dbReference type="PROSITE" id="PS51767"/>
    </source>
</evidence>
<protein>
    <recommendedName>
        <fullName evidence="4">Peptidase A1 domain-containing protein</fullName>
    </recommendedName>
</protein>
<dbReference type="InterPro" id="IPR021109">
    <property type="entry name" value="Peptidase_aspartic_dom_sf"/>
</dbReference>
<dbReference type="Gene3D" id="2.40.70.10">
    <property type="entry name" value="Acid Proteases"/>
    <property type="match status" value="1"/>
</dbReference>
<dbReference type="GO" id="GO:0006508">
    <property type="term" value="P:proteolysis"/>
    <property type="evidence" value="ECO:0007669"/>
    <property type="project" value="UniProtKB-KW"/>
</dbReference>